<comment type="caution">
    <text evidence="4">The sequence shown here is derived from an EMBL/GenBank/DDBJ whole genome shotgun (WGS) entry which is preliminary data.</text>
</comment>
<protein>
    <submittedName>
        <fullName evidence="4">PaaX family transcriptional regulator</fullName>
    </submittedName>
</protein>
<reference evidence="4" key="1">
    <citation type="journal article" date="2014" name="Int. J. Syst. Evol. Microbiol.">
        <title>Complete genome sequence of Corynebacterium casei LMG S-19264T (=DSM 44701T), isolated from a smear-ripened cheese.</title>
        <authorList>
            <consortium name="US DOE Joint Genome Institute (JGI-PGF)"/>
            <person name="Walter F."/>
            <person name="Albersmeier A."/>
            <person name="Kalinowski J."/>
            <person name="Ruckert C."/>
        </authorList>
    </citation>
    <scope>NUCLEOTIDE SEQUENCE</scope>
    <source>
        <strain evidence="4">CGMCC 1.12785</strain>
    </source>
</reference>
<dbReference type="Proteomes" id="UP000616114">
    <property type="component" value="Unassembled WGS sequence"/>
</dbReference>
<feature type="domain" description="Transcriptional repressor PaaX-like C-terminal" evidence="2">
    <location>
        <begin position="197"/>
        <end position="292"/>
    </location>
</feature>
<gene>
    <name evidence="4" type="primary">paaX</name>
    <name evidence="4" type="ORF">GCM10011333_24050</name>
</gene>
<dbReference type="InterPro" id="IPR012906">
    <property type="entry name" value="PaaX-like_N"/>
</dbReference>
<reference evidence="4" key="2">
    <citation type="submission" date="2020-09" db="EMBL/GenBank/DDBJ databases">
        <authorList>
            <person name="Sun Q."/>
            <person name="Zhou Y."/>
        </authorList>
    </citation>
    <scope>NUCLEOTIDE SEQUENCE</scope>
    <source>
        <strain evidence="4">CGMCC 1.12785</strain>
    </source>
</reference>
<proteinExistence type="predicted"/>
<dbReference type="InterPro" id="IPR036388">
    <property type="entry name" value="WH-like_DNA-bd_sf"/>
</dbReference>
<evidence type="ECO:0000259" key="3">
    <source>
        <dbReference type="Pfam" id="PF20803"/>
    </source>
</evidence>
<name>A0A8J2TZA6_9MICO</name>
<dbReference type="Pfam" id="PF07848">
    <property type="entry name" value="PaaX"/>
    <property type="match status" value="1"/>
</dbReference>
<dbReference type="PANTHER" id="PTHR30319">
    <property type="entry name" value="PHENYLACETIC ACID REGULATOR-RELATED TRANSCRIPTIONAL REPRESSOR"/>
    <property type="match status" value="1"/>
</dbReference>
<dbReference type="Pfam" id="PF20803">
    <property type="entry name" value="PaaX_M"/>
    <property type="match status" value="1"/>
</dbReference>
<dbReference type="RefSeq" id="WP_188551137.1">
    <property type="nucleotide sequence ID" value="NZ_BMFY01000010.1"/>
</dbReference>
<evidence type="ECO:0000259" key="2">
    <source>
        <dbReference type="Pfam" id="PF08223"/>
    </source>
</evidence>
<evidence type="ECO:0000259" key="1">
    <source>
        <dbReference type="Pfam" id="PF07848"/>
    </source>
</evidence>
<dbReference type="Pfam" id="PF08223">
    <property type="entry name" value="PaaX_C"/>
    <property type="match status" value="1"/>
</dbReference>
<dbReference type="EMBL" id="BMFY01000010">
    <property type="protein sequence ID" value="GGA20105.1"/>
    <property type="molecule type" value="Genomic_DNA"/>
</dbReference>
<organism evidence="4 5">
    <name type="scientific">Sediminivirga luteola</name>
    <dbReference type="NCBI Taxonomy" id="1774748"/>
    <lineage>
        <taxon>Bacteria</taxon>
        <taxon>Bacillati</taxon>
        <taxon>Actinomycetota</taxon>
        <taxon>Actinomycetes</taxon>
        <taxon>Micrococcales</taxon>
        <taxon>Brevibacteriaceae</taxon>
        <taxon>Sediminivirga</taxon>
    </lineage>
</organism>
<evidence type="ECO:0000313" key="4">
    <source>
        <dbReference type="EMBL" id="GGA20105.1"/>
    </source>
</evidence>
<evidence type="ECO:0000313" key="5">
    <source>
        <dbReference type="Proteomes" id="UP000616114"/>
    </source>
</evidence>
<feature type="domain" description="Transcriptional repressor PaaX-like central Cas2-like" evidence="3">
    <location>
        <begin position="112"/>
        <end position="182"/>
    </location>
</feature>
<feature type="domain" description="Transcriptional repressor PaaX-like N-terminal" evidence="1">
    <location>
        <begin position="27"/>
        <end position="91"/>
    </location>
</feature>
<sequence length="305" mass="33061">MPEATGRAPQPAVPGLDDFDARPGSIMSLLRTFVGLHMRDLGGWIAVAHLVALLEQTGAPATTVRSAVSRAKAKGLLRPQRREDVAGYALSPGVVAMLERGDATIYSYRRHPVSDGWCLISFSVPEDRRAERYRLRRLLAQLGCGTVADGLAVAPQPLAGGLQTHLREAGLGEWVTVFEQAALRPDGSLAAACARWWDLDMTAGLHRAFIARHRGLAERLASGGRSVTGSPVISPQEAFAAHLRIVDDWRPIPYRDPGLSREALPADWPGDESAALFRELHERLGPPAAQHVVHTTRSQIGRARP</sequence>
<dbReference type="AlphaFoldDB" id="A0A8J2TZA6"/>
<dbReference type="PIRSF" id="PIRSF020623">
    <property type="entry name" value="PaaX"/>
    <property type="match status" value="1"/>
</dbReference>
<dbReference type="Gene3D" id="1.20.58.1460">
    <property type="match status" value="1"/>
</dbReference>
<dbReference type="InterPro" id="IPR048846">
    <property type="entry name" value="PaaX-like_central"/>
</dbReference>
<dbReference type="Gene3D" id="1.10.10.10">
    <property type="entry name" value="Winged helix-like DNA-binding domain superfamily/Winged helix DNA-binding domain"/>
    <property type="match status" value="1"/>
</dbReference>
<dbReference type="InterPro" id="IPR013225">
    <property type="entry name" value="PaaX_C"/>
</dbReference>
<dbReference type="InterPro" id="IPR011965">
    <property type="entry name" value="PaaX_trns_reg"/>
</dbReference>
<keyword evidence="5" id="KW-1185">Reference proteome</keyword>
<dbReference type="PANTHER" id="PTHR30319:SF1">
    <property type="entry name" value="TRANSCRIPTIONAL REPRESSOR PAAX"/>
    <property type="match status" value="1"/>
</dbReference>
<accession>A0A8J2TZA6</accession>
<dbReference type="GO" id="GO:0006351">
    <property type="term" value="P:DNA-templated transcription"/>
    <property type="evidence" value="ECO:0007669"/>
    <property type="project" value="InterPro"/>
</dbReference>